<organism evidence="2 3">
    <name type="scientific">Actinoallomurus vinaceus</name>
    <dbReference type="NCBI Taxonomy" id="1080074"/>
    <lineage>
        <taxon>Bacteria</taxon>
        <taxon>Bacillati</taxon>
        <taxon>Actinomycetota</taxon>
        <taxon>Actinomycetes</taxon>
        <taxon>Streptosporangiales</taxon>
        <taxon>Thermomonosporaceae</taxon>
        <taxon>Actinoallomurus</taxon>
    </lineage>
</organism>
<name>A0ABP8U555_9ACTN</name>
<proteinExistence type="predicted"/>
<sequence>MDVDSDKLVASWRARAMASHPSDFAANPEPVRLALLAALAWCRTAEITDALVDLLIGLVSKVNTRAERKVEQAMYAEAKKVHGKPAKRTTRHLFVNRDNLRAAIAALVNSTLKLRNPAWWGTGTACASDAKKFGSWSSNLMTEYHVRYGGHGVMIDWHVERKSVCVYSQLKSCSVSEVSVMIEGVLRHCTERRSTGSTPTRTARTWSGSRSRTCWGSSCCPA</sequence>
<evidence type="ECO:0000313" key="2">
    <source>
        <dbReference type="EMBL" id="GAA4621924.1"/>
    </source>
</evidence>
<dbReference type="Proteomes" id="UP001501442">
    <property type="component" value="Unassembled WGS sequence"/>
</dbReference>
<evidence type="ECO:0000313" key="3">
    <source>
        <dbReference type="Proteomes" id="UP001501442"/>
    </source>
</evidence>
<dbReference type="InterPro" id="IPR002513">
    <property type="entry name" value="Tn3_Tnp_DDE_dom"/>
</dbReference>
<comment type="caution">
    <text evidence="2">The sequence shown here is derived from an EMBL/GenBank/DDBJ whole genome shotgun (WGS) entry which is preliminary data.</text>
</comment>
<gene>
    <name evidence="2" type="ORF">GCM10023196_012070</name>
</gene>
<protein>
    <recommendedName>
        <fullName evidence="1">Tn3 transposase DDE domain-containing protein</fullName>
    </recommendedName>
</protein>
<dbReference type="Pfam" id="PF01526">
    <property type="entry name" value="DDE_Tnp_Tn3"/>
    <property type="match status" value="1"/>
</dbReference>
<reference evidence="3" key="1">
    <citation type="journal article" date="2019" name="Int. J. Syst. Evol. Microbiol.">
        <title>The Global Catalogue of Microorganisms (GCM) 10K type strain sequencing project: providing services to taxonomists for standard genome sequencing and annotation.</title>
        <authorList>
            <consortium name="The Broad Institute Genomics Platform"/>
            <consortium name="The Broad Institute Genome Sequencing Center for Infectious Disease"/>
            <person name="Wu L."/>
            <person name="Ma J."/>
        </authorList>
    </citation>
    <scope>NUCLEOTIDE SEQUENCE [LARGE SCALE GENOMIC DNA]</scope>
    <source>
        <strain evidence="3">JCM 17939</strain>
    </source>
</reference>
<keyword evidence="3" id="KW-1185">Reference proteome</keyword>
<dbReference type="EMBL" id="BAABHK010000002">
    <property type="protein sequence ID" value="GAA4621924.1"/>
    <property type="molecule type" value="Genomic_DNA"/>
</dbReference>
<accession>A0ABP8U555</accession>
<evidence type="ECO:0000259" key="1">
    <source>
        <dbReference type="Pfam" id="PF01526"/>
    </source>
</evidence>
<feature type="domain" description="Tn3 transposase DDE" evidence="1">
    <location>
        <begin position="89"/>
        <end position="193"/>
    </location>
</feature>